<dbReference type="InterPro" id="IPR004701">
    <property type="entry name" value="PTS_EIIA_man-typ"/>
</dbReference>
<reference evidence="3 4" key="1">
    <citation type="submission" date="2019-11" db="EMBL/GenBank/DDBJ databases">
        <title>Pedobacter sp. HMF7056 Genome sequencing and assembly.</title>
        <authorList>
            <person name="Kang H."/>
            <person name="Kim H."/>
            <person name="Joh K."/>
        </authorList>
    </citation>
    <scope>NUCLEOTIDE SEQUENCE [LARGE SCALE GENOMIC DNA]</scope>
    <source>
        <strain evidence="3 4">HMF7056</strain>
    </source>
</reference>
<dbReference type="PROSITE" id="PS51096">
    <property type="entry name" value="PTS_EIIA_TYPE_4"/>
    <property type="match status" value="1"/>
</dbReference>
<evidence type="ECO:0000313" key="4">
    <source>
        <dbReference type="Proteomes" id="UP000451233"/>
    </source>
</evidence>
<feature type="domain" description="PTS EIIA type-4" evidence="2">
    <location>
        <begin position="2"/>
        <end position="123"/>
    </location>
</feature>
<evidence type="ECO:0000256" key="1">
    <source>
        <dbReference type="ARBA" id="ARBA00022679"/>
    </source>
</evidence>
<dbReference type="InterPro" id="IPR051471">
    <property type="entry name" value="Bacterial_PTS_sugar_comp"/>
</dbReference>
<dbReference type="AlphaFoldDB" id="A0A7K1Y0B5"/>
<keyword evidence="4" id="KW-1185">Reference proteome</keyword>
<dbReference type="SUPFAM" id="SSF53062">
    <property type="entry name" value="PTS system fructose IIA component-like"/>
    <property type="match status" value="1"/>
</dbReference>
<dbReference type="RefSeq" id="WP_160907443.1">
    <property type="nucleotide sequence ID" value="NZ_WVHS01000003.1"/>
</dbReference>
<dbReference type="EMBL" id="WVHS01000003">
    <property type="protein sequence ID" value="MXV16449.1"/>
    <property type="molecule type" value="Genomic_DNA"/>
</dbReference>
<dbReference type="Proteomes" id="UP000451233">
    <property type="component" value="Unassembled WGS sequence"/>
</dbReference>
<proteinExistence type="predicted"/>
<sequence>MMRQFLIASHGTFSSGVKSALDIITGATEQVFIIQAYVDENRTIEQELDAVLGQVSPDAELVVFTDLLGGSITNQVLTHALQGRAHVVSGFNLALVMEIILSDPAEPVDEVIENAIANAKEQLVYVNKLMNTEQATNTYD</sequence>
<accession>A0A7K1Y0B5</accession>
<dbReference type="GO" id="GO:0016740">
    <property type="term" value="F:transferase activity"/>
    <property type="evidence" value="ECO:0007669"/>
    <property type="project" value="UniProtKB-KW"/>
</dbReference>
<dbReference type="GO" id="GO:0016020">
    <property type="term" value="C:membrane"/>
    <property type="evidence" value="ECO:0007669"/>
    <property type="project" value="InterPro"/>
</dbReference>
<evidence type="ECO:0000313" key="3">
    <source>
        <dbReference type="EMBL" id="MXV16449.1"/>
    </source>
</evidence>
<keyword evidence="1" id="KW-0808">Transferase</keyword>
<evidence type="ECO:0000259" key="2">
    <source>
        <dbReference type="PROSITE" id="PS51096"/>
    </source>
</evidence>
<protein>
    <recommendedName>
        <fullName evidence="2">PTS EIIA type-4 domain-containing protein</fullName>
    </recommendedName>
</protein>
<dbReference type="GO" id="GO:0009401">
    <property type="term" value="P:phosphoenolpyruvate-dependent sugar phosphotransferase system"/>
    <property type="evidence" value="ECO:0007669"/>
    <property type="project" value="InterPro"/>
</dbReference>
<organism evidence="3 4">
    <name type="scientific">Hufsiella ginkgonis</name>
    <dbReference type="NCBI Taxonomy" id="2695274"/>
    <lineage>
        <taxon>Bacteria</taxon>
        <taxon>Pseudomonadati</taxon>
        <taxon>Bacteroidota</taxon>
        <taxon>Sphingobacteriia</taxon>
        <taxon>Sphingobacteriales</taxon>
        <taxon>Sphingobacteriaceae</taxon>
        <taxon>Hufsiella</taxon>
    </lineage>
</organism>
<dbReference type="PANTHER" id="PTHR33799">
    <property type="entry name" value="PTS PERMEASE-RELATED-RELATED"/>
    <property type="match status" value="1"/>
</dbReference>
<gene>
    <name evidence="3" type="ORF">GS398_14140</name>
</gene>
<dbReference type="PANTHER" id="PTHR33799:SF1">
    <property type="entry name" value="PTS SYSTEM MANNOSE-SPECIFIC EIIAB COMPONENT-RELATED"/>
    <property type="match status" value="1"/>
</dbReference>
<name>A0A7K1Y0B5_9SPHI</name>
<dbReference type="Gene3D" id="3.40.50.510">
    <property type="entry name" value="Phosphotransferase system, mannose-type IIA component"/>
    <property type="match status" value="1"/>
</dbReference>
<dbReference type="InterPro" id="IPR036662">
    <property type="entry name" value="PTS_EIIA_man-typ_sf"/>
</dbReference>
<dbReference type="Pfam" id="PF03610">
    <property type="entry name" value="EIIA-man"/>
    <property type="match status" value="1"/>
</dbReference>
<comment type="caution">
    <text evidence="3">The sequence shown here is derived from an EMBL/GenBank/DDBJ whole genome shotgun (WGS) entry which is preliminary data.</text>
</comment>